<evidence type="ECO:0000256" key="6">
    <source>
        <dbReference type="ARBA" id="ARBA00022475"/>
    </source>
</evidence>
<dbReference type="Gene3D" id="2.30.29.30">
    <property type="entry name" value="Pleckstrin-homology domain (PH domain)/Phosphotyrosine-binding domain (PTB)"/>
    <property type="match status" value="1"/>
</dbReference>
<evidence type="ECO:0000256" key="5">
    <source>
        <dbReference type="ARBA" id="ARBA00022443"/>
    </source>
</evidence>
<evidence type="ECO:0000256" key="1">
    <source>
        <dbReference type="ARBA" id="ARBA00004123"/>
    </source>
</evidence>
<evidence type="ECO:0000256" key="9">
    <source>
        <dbReference type="ARBA" id="ARBA00022859"/>
    </source>
</evidence>
<evidence type="ECO:0000256" key="10">
    <source>
        <dbReference type="ARBA" id="ARBA00023130"/>
    </source>
</evidence>
<dbReference type="GO" id="GO:0005737">
    <property type="term" value="C:cytoplasm"/>
    <property type="evidence" value="ECO:0007669"/>
    <property type="project" value="UniProtKB-SubCell"/>
</dbReference>
<evidence type="ECO:0000256" key="4">
    <source>
        <dbReference type="ARBA" id="ARBA00005864"/>
    </source>
</evidence>
<dbReference type="SUPFAM" id="SSF50044">
    <property type="entry name" value="SH3-domain"/>
    <property type="match status" value="1"/>
</dbReference>
<dbReference type="PROSITE" id="PS50002">
    <property type="entry name" value="SH3"/>
    <property type="match status" value="1"/>
</dbReference>
<dbReference type="PANTHER" id="PTHR15129:SF1">
    <property type="entry name" value="SRC KINASE-ASSOCIATED PHOSPHOPROTEIN 1"/>
    <property type="match status" value="1"/>
</dbReference>
<dbReference type="InterPro" id="IPR001849">
    <property type="entry name" value="PH_domain"/>
</dbReference>
<dbReference type="GO" id="GO:0005634">
    <property type="term" value="C:nucleus"/>
    <property type="evidence" value="ECO:0007669"/>
    <property type="project" value="UniProtKB-SubCell"/>
</dbReference>
<dbReference type="CDD" id="cd13380">
    <property type="entry name" value="PH_Skap1"/>
    <property type="match status" value="1"/>
</dbReference>
<evidence type="ECO:0000256" key="13">
    <source>
        <dbReference type="ARBA" id="ARBA00039670"/>
    </source>
</evidence>
<dbReference type="AlphaFoldDB" id="A0AAY4DGG3"/>
<keyword evidence="12" id="KW-0539">Nucleus</keyword>
<dbReference type="InterPro" id="IPR036028">
    <property type="entry name" value="SH3-like_dom_sf"/>
</dbReference>
<dbReference type="GeneTree" id="ENSGT00390000017856"/>
<name>A0AAY4DGG3_9TELE</name>
<evidence type="ECO:0000313" key="19">
    <source>
        <dbReference type="Proteomes" id="UP000694580"/>
    </source>
</evidence>
<evidence type="ECO:0000256" key="11">
    <source>
        <dbReference type="ARBA" id="ARBA00023136"/>
    </source>
</evidence>
<dbReference type="Pfam" id="PF00169">
    <property type="entry name" value="PH"/>
    <property type="match status" value="1"/>
</dbReference>
<comment type="similarity">
    <text evidence="4">Belongs to the SKAP family.</text>
</comment>
<reference evidence="18" key="3">
    <citation type="submission" date="2025-09" db="UniProtKB">
        <authorList>
            <consortium name="Ensembl"/>
        </authorList>
    </citation>
    <scope>IDENTIFICATION</scope>
</reference>
<feature type="region of interest" description="Disordered" evidence="15">
    <location>
        <begin position="388"/>
        <end position="422"/>
    </location>
</feature>
<feature type="region of interest" description="Disordered" evidence="15">
    <location>
        <begin position="222"/>
        <end position="281"/>
    </location>
</feature>
<dbReference type="InterPro" id="IPR037781">
    <property type="entry name" value="SKAP_fam"/>
</dbReference>
<dbReference type="Gene3D" id="2.30.30.40">
    <property type="entry name" value="SH3 Domains"/>
    <property type="match status" value="1"/>
</dbReference>
<evidence type="ECO:0000256" key="7">
    <source>
        <dbReference type="ARBA" id="ARBA00022490"/>
    </source>
</evidence>
<keyword evidence="19" id="KW-1185">Reference proteome</keyword>
<keyword evidence="5 14" id="KW-0728">SH3 domain</keyword>
<keyword evidence="6" id="KW-1003">Cell membrane</keyword>
<dbReference type="SUPFAM" id="SSF50729">
    <property type="entry name" value="PH domain-like"/>
    <property type="match status" value="1"/>
</dbReference>
<dbReference type="InterPro" id="IPR011993">
    <property type="entry name" value="PH-like_dom_sf"/>
</dbReference>
<feature type="compositionally biased region" description="Pro residues" evidence="15">
    <location>
        <begin position="391"/>
        <end position="403"/>
    </location>
</feature>
<feature type="compositionally biased region" description="Pro residues" evidence="15">
    <location>
        <begin position="246"/>
        <end position="257"/>
    </location>
</feature>
<proteinExistence type="inferred from homology"/>
<evidence type="ECO:0000256" key="3">
    <source>
        <dbReference type="ARBA" id="ARBA00004496"/>
    </source>
</evidence>
<dbReference type="PROSITE" id="PS50003">
    <property type="entry name" value="PH_DOMAIN"/>
    <property type="match status" value="1"/>
</dbReference>
<feature type="compositionally biased region" description="Low complexity" evidence="15">
    <location>
        <begin position="258"/>
        <end position="278"/>
    </location>
</feature>
<dbReference type="PANTHER" id="PTHR15129">
    <property type="entry name" value="SRC-ASSOCIATED ADAPTOR PROTEIN"/>
    <property type="match status" value="1"/>
</dbReference>
<dbReference type="Proteomes" id="UP000694580">
    <property type="component" value="Chromosome 8"/>
</dbReference>
<evidence type="ECO:0000313" key="18">
    <source>
        <dbReference type="Ensembl" id="ENSDCDP00010043361.1"/>
    </source>
</evidence>
<sequence>MVSVSEDIRRLLEDCEYFVSSILHSEKLSSHASETRKILLQNFRVVHLRNPQEFPFRSDSGHEDSSDDNQSPSIGHSAASDDLSIASDCQEEGAAENFEEIPRVAVQDLGSILKQGYLEKKRRDHSFLRMEWQRRWCVLKNTIFYYFGSEKDKQQKGSFYINGYKAELVPNLRKDSKKNACFELSAPGRRSYQFTASSPREAREWVDQINFVLKDLSSSFIPVDDDEEEEVDEEEETYDDVDHVATPPPPPPPPPPASALMSASSASPATTPLTVAPPEDMEEWDGDVEEDIYEELPEDDFSEAGEDASESSLKAAGSPDYTNYYQGLWDCEAEYQDELSFQRGDVIYIISKLECESTRPLKTQAELRARTDTPDPWWLPPVCTSPMMAASPPPSQGVSPPAPRTTAGVVLTPTLHPAIDTQ</sequence>
<dbReference type="GO" id="GO:0005886">
    <property type="term" value="C:plasma membrane"/>
    <property type="evidence" value="ECO:0007669"/>
    <property type="project" value="UniProtKB-SubCell"/>
</dbReference>
<feature type="domain" description="SH3" evidence="16">
    <location>
        <begin position="320"/>
        <end position="389"/>
    </location>
</feature>
<keyword evidence="9" id="KW-0391">Immunity</keyword>
<evidence type="ECO:0000259" key="16">
    <source>
        <dbReference type="PROSITE" id="PS50002"/>
    </source>
</evidence>
<feature type="compositionally biased region" description="Acidic residues" evidence="15">
    <location>
        <begin position="223"/>
        <end position="239"/>
    </location>
</feature>
<dbReference type="InterPro" id="IPR001452">
    <property type="entry name" value="SH3_domain"/>
</dbReference>
<feature type="region of interest" description="Disordered" evidence="15">
    <location>
        <begin position="56"/>
        <end position="79"/>
    </location>
</feature>
<gene>
    <name evidence="18" type="primary">SKAP1</name>
</gene>
<dbReference type="SMART" id="SM00233">
    <property type="entry name" value="PH"/>
    <property type="match status" value="1"/>
</dbReference>
<keyword evidence="8" id="KW-0597">Phosphoprotein</keyword>
<reference evidence="18 19" key="1">
    <citation type="submission" date="2020-06" db="EMBL/GenBank/DDBJ databases">
        <authorList>
            <consortium name="Wellcome Sanger Institute Data Sharing"/>
        </authorList>
    </citation>
    <scope>NUCLEOTIDE SEQUENCE [LARGE SCALE GENOMIC DNA]</scope>
</reference>
<evidence type="ECO:0000256" key="8">
    <source>
        <dbReference type="ARBA" id="ARBA00022553"/>
    </source>
</evidence>
<accession>A0AAY4DGG3</accession>
<organism evidence="18 19">
    <name type="scientific">Denticeps clupeoides</name>
    <name type="common">denticle herring</name>
    <dbReference type="NCBI Taxonomy" id="299321"/>
    <lineage>
        <taxon>Eukaryota</taxon>
        <taxon>Metazoa</taxon>
        <taxon>Chordata</taxon>
        <taxon>Craniata</taxon>
        <taxon>Vertebrata</taxon>
        <taxon>Euteleostomi</taxon>
        <taxon>Actinopterygii</taxon>
        <taxon>Neopterygii</taxon>
        <taxon>Teleostei</taxon>
        <taxon>Clupei</taxon>
        <taxon>Clupeiformes</taxon>
        <taxon>Denticipitoidei</taxon>
        <taxon>Denticipitidae</taxon>
        <taxon>Denticeps</taxon>
    </lineage>
</organism>
<evidence type="ECO:0000259" key="17">
    <source>
        <dbReference type="PROSITE" id="PS50003"/>
    </source>
</evidence>
<evidence type="ECO:0000256" key="15">
    <source>
        <dbReference type="SAM" id="MobiDB-lite"/>
    </source>
</evidence>
<dbReference type="GO" id="GO:0002250">
    <property type="term" value="P:adaptive immune response"/>
    <property type="evidence" value="ECO:0007669"/>
    <property type="project" value="UniProtKB-KW"/>
</dbReference>
<comment type="subcellular location">
    <subcellularLocation>
        <location evidence="2">Cell membrane</location>
    </subcellularLocation>
    <subcellularLocation>
        <location evidence="3">Cytoplasm</location>
    </subcellularLocation>
    <subcellularLocation>
        <location evidence="1">Nucleus</location>
    </subcellularLocation>
</comment>
<keyword evidence="7" id="KW-0963">Cytoplasm</keyword>
<protein>
    <recommendedName>
        <fullName evidence="13">Src kinase-associated phosphoprotein 1</fullName>
    </recommendedName>
</protein>
<evidence type="ECO:0000256" key="12">
    <source>
        <dbReference type="ARBA" id="ARBA00023242"/>
    </source>
</evidence>
<evidence type="ECO:0000256" key="2">
    <source>
        <dbReference type="ARBA" id="ARBA00004236"/>
    </source>
</evidence>
<dbReference type="Gene3D" id="6.10.250.220">
    <property type="match status" value="1"/>
</dbReference>
<keyword evidence="11" id="KW-0472">Membrane</keyword>
<keyword evidence="10" id="KW-1064">Adaptive immunity</keyword>
<evidence type="ECO:0000256" key="14">
    <source>
        <dbReference type="PROSITE-ProRule" id="PRU00192"/>
    </source>
</evidence>
<reference evidence="18" key="2">
    <citation type="submission" date="2025-08" db="UniProtKB">
        <authorList>
            <consortium name="Ensembl"/>
        </authorList>
    </citation>
    <scope>IDENTIFICATION</scope>
</reference>
<feature type="domain" description="PH" evidence="17">
    <location>
        <begin position="111"/>
        <end position="214"/>
    </location>
</feature>
<dbReference type="Ensembl" id="ENSDCDT00010053420.1">
    <property type="protein sequence ID" value="ENSDCDP00010043361.1"/>
    <property type="gene ID" value="ENSDCDG00010027075.1"/>
</dbReference>